<comment type="caution">
    <text evidence="1">The sequence shown here is derived from an EMBL/GenBank/DDBJ whole genome shotgun (WGS) entry which is preliminary data.</text>
</comment>
<dbReference type="AlphaFoldDB" id="A0A2V5ISQ7"/>
<keyword evidence="2" id="KW-1185">Reference proteome</keyword>
<gene>
    <name evidence="1" type="ORF">CVS30_16635</name>
</gene>
<dbReference type="EMBL" id="QJVC01000026">
    <property type="protein sequence ID" value="PYI37254.1"/>
    <property type="molecule type" value="Genomic_DNA"/>
</dbReference>
<protein>
    <submittedName>
        <fullName evidence="1">Uncharacterized protein</fullName>
    </submittedName>
</protein>
<organism evidence="1 2">
    <name type="scientific">Arthrobacter psychrolactophilus</name>
    <dbReference type="NCBI Taxonomy" id="92442"/>
    <lineage>
        <taxon>Bacteria</taxon>
        <taxon>Bacillati</taxon>
        <taxon>Actinomycetota</taxon>
        <taxon>Actinomycetes</taxon>
        <taxon>Micrococcales</taxon>
        <taxon>Micrococcaceae</taxon>
        <taxon>Arthrobacter</taxon>
    </lineage>
</organism>
<proteinExistence type="predicted"/>
<reference evidence="1 2" key="1">
    <citation type="submission" date="2018-05" db="EMBL/GenBank/DDBJ databases">
        <title>Genetic diversity of glacier-inhabiting Cryobacterium bacteria in China and description of Cryobacterium mengkeensis sp. nov. and Arthrobacter glacialis sp. nov.</title>
        <authorList>
            <person name="Liu Q."/>
            <person name="Xin Y.-H."/>
        </authorList>
    </citation>
    <scope>NUCLEOTIDE SEQUENCE [LARGE SCALE GENOMIC DNA]</scope>
    <source>
        <strain evidence="1 2">B7</strain>
    </source>
</reference>
<dbReference type="Proteomes" id="UP000247980">
    <property type="component" value="Unassembled WGS sequence"/>
</dbReference>
<dbReference type="RefSeq" id="WP_110486672.1">
    <property type="nucleotide sequence ID" value="NZ_QJVC01000026.1"/>
</dbReference>
<sequence length="92" mass="9839">MEVINEDDRATIRHRSANEKISNQELAKQLGVSRGTMDRALAADAGNSVGRACGLDWVSTSLFRVKVAAIGPEYAPADPADRLVFGPGKTVQ</sequence>
<evidence type="ECO:0000313" key="1">
    <source>
        <dbReference type="EMBL" id="PYI37254.1"/>
    </source>
</evidence>
<name>A0A2V5ISQ7_9MICC</name>
<evidence type="ECO:0000313" key="2">
    <source>
        <dbReference type="Proteomes" id="UP000247980"/>
    </source>
</evidence>
<accession>A0A2V5ISQ7</accession>